<protein>
    <recommendedName>
        <fullName evidence="1">Peptidase M15A C-terminal domain-containing protein</fullName>
    </recommendedName>
</protein>
<feature type="domain" description="Peptidase M15A C-terminal" evidence="1">
    <location>
        <begin position="106"/>
        <end position="217"/>
    </location>
</feature>
<sequence>MTNITLSGSVGISGKNQRKDIMAVQEALNLVNSSNPVLKPLVVDGKLGIKPEKSKTVNAIIQFQKKYVHLQNPDGRIDVHGKTHVKLSSAILKLKAHQNSSILTAHFKWSEFSCNDKDNTPVPQDLRTNVKNLASQLEVIRSEIGKPIKITSAYRTPEYNRKIGGATNSLHVTGKAADLQVSGVKPKDLYEKIISLINNGKITQGGVGLYTSFVHYDIRGTSARWGK</sequence>
<gene>
    <name evidence="2" type="ordered locus">VV0627</name>
</gene>
<accession>Q7MNT8</accession>
<name>Q7MNT8_VIBVY</name>
<dbReference type="AlphaFoldDB" id="Q7MNT8"/>
<dbReference type="InterPro" id="IPR013230">
    <property type="entry name" value="Peptidase_M15A_C"/>
</dbReference>
<evidence type="ECO:0000313" key="2">
    <source>
        <dbReference type="EMBL" id="BAC93391.1"/>
    </source>
</evidence>
<dbReference type="RefSeq" id="WP_011149511.1">
    <property type="nucleotide sequence ID" value="NC_005139.1"/>
</dbReference>
<proteinExistence type="predicted"/>
<dbReference type="HOGENOM" id="CLU_1219300_0_0_6"/>
<evidence type="ECO:0000313" key="3">
    <source>
        <dbReference type="Proteomes" id="UP000002675"/>
    </source>
</evidence>
<dbReference type="Proteomes" id="UP000002675">
    <property type="component" value="Chromosome I"/>
</dbReference>
<dbReference type="SUPFAM" id="SSF55166">
    <property type="entry name" value="Hedgehog/DD-peptidase"/>
    <property type="match status" value="1"/>
</dbReference>
<dbReference type="Pfam" id="PF08291">
    <property type="entry name" value="Peptidase_M15_3"/>
    <property type="match status" value="1"/>
</dbReference>
<dbReference type="KEGG" id="vvy:VV0627"/>
<dbReference type="InterPro" id="IPR009045">
    <property type="entry name" value="Zn_M74/Hedgehog-like"/>
</dbReference>
<evidence type="ECO:0000259" key="1">
    <source>
        <dbReference type="Pfam" id="PF08291"/>
    </source>
</evidence>
<dbReference type="EMBL" id="BA000037">
    <property type="protein sequence ID" value="BAC93391.1"/>
    <property type="molecule type" value="Genomic_DNA"/>
</dbReference>
<organism evidence="2 3">
    <name type="scientific">Vibrio vulnificus (strain YJ016)</name>
    <dbReference type="NCBI Taxonomy" id="196600"/>
    <lineage>
        <taxon>Bacteria</taxon>
        <taxon>Pseudomonadati</taxon>
        <taxon>Pseudomonadota</taxon>
        <taxon>Gammaproteobacteria</taxon>
        <taxon>Vibrionales</taxon>
        <taxon>Vibrionaceae</taxon>
        <taxon>Vibrio</taxon>
    </lineage>
</organism>
<dbReference type="Gene3D" id="3.30.1380.10">
    <property type="match status" value="1"/>
</dbReference>
<reference evidence="2 3" key="1">
    <citation type="journal article" date="2003" name="Genome Res.">
        <title>Comparative genome analysis of Vibrio vulnificus, a marine pathogen.</title>
        <authorList>
            <person name="Chen C.Y."/>
            <person name="Wu K.M."/>
            <person name="Chang Y.C."/>
            <person name="Chang C.H."/>
            <person name="Tsai H.C."/>
            <person name="Liao T.L."/>
            <person name="Liu Y.M."/>
            <person name="Chen H.J."/>
            <person name="Shen A.B."/>
            <person name="Li J.C."/>
            <person name="Su T.L."/>
            <person name="Shao C.P."/>
            <person name="Lee C.T."/>
            <person name="Hor L.I."/>
            <person name="Tsai S.F."/>
        </authorList>
    </citation>
    <scope>NUCLEOTIDE SEQUENCE [LARGE SCALE GENOMIC DNA]</scope>
    <source>
        <strain evidence="2 3">YJ016</strain>
    </source>
</reference>